<feature type="signal peptide" evidence="2">
    <location>
        <begin position="1"/>
        <end position="43"/>
    </location>
</feature>
<dbReference type="PANTHER" id="PTHR42928:SF5">
    <property type="entry name" value="BLR1237 PROTEIN"/>
    <property type="match status" value="1"/>
</dbReference>
<dbReference type="Gene3D" id="3.40.190.150">
    <property type="entry name" value="Bordetella uptake gene, domain 1"/>
    <property type="match status" value="1"/>
</dbReference>
<evidence type="ECO:0000256" key="2">
    <source>
        <dbReference type="SAM" id="SignalP"/>
    </source>
</evidence>
<proteinExistence type="inferred from homology"/>
<evidence type="ECO:0000313" key="4">
    <source>
        <dbReference type="Proteomes" id="UP000007564"/>
    </source>
</evidence>
<dbReference type="EMBL" id="HE965806">
    <property type="protein sequence ID" value="CCJ54206.1"/>
    <property type="molecule type" value="Genomic_DNA"/>
</dbReference>
<comment type="similarity">
    <text evidence="1">Belongs to the UPF0065 (bug) family.</text>
</comment>
<organism evidence="3 4">
    <name type="scientific">Bordetella bronchiseptica 253</name>
    <dbReference type="NCBI Taxonomy" id="568707"/>
    <lineage>
        <taxon>Bacteria</taxon>
        <taxon>Pseudomonadati</taxon>
        <taxon>Pseudomonadota</taxon>
        <taxon>Betaproteobacteria</taxon>
        <taxon>Burkholderiales</taxon>
        <taxon>Alcaligenaceae</taxon>
        <taxon>Bordetella</taxon>
    </lineage>
</organism>
<dbReference type="AlphaFoldDB" id="A0A0C6P7H0"/>
<evidence type="ECO:0000256" key="1">
    <source>
        <dbReference type="ARBA" id="ARBA00006987"/>
    </source>
</evidence>
<gene>
    <name evidence="3" type="ORF">BN112_2289</name>
</gene>
<feature type="chain" id="PRO_5002190040" evidence="2">
    <location>
        <begin position="44"/>
        <end position="345"/>
    </location>
</feature>
<dbReference type="KEGG" id="bbh:BN112_2289"/>
<dbReference type="HOGENOM" id="CLU_045683_0_0_4"/>
<evidence type="ECO:0000313" key="3">
    <source>
        <dbReference type="EMBL" id="CCJ54206.1"/>
    </source>
</evidence>
<name>A0A0C6P7H0_BORBO</name>
<reference evidence="3 4" key="1">
    <citation type="journal article" date="2012" name="BMC Genomics">
        <title>Comparative genomics of the classical Bordetella subspecies: the evolution and exchange of virulence-associated diversity amongst closely related pathogens.</title>
        <authorList>
            <person name="Park J."/>
            <person name="Zhang Y."/>
            <person name="Buboltz A.M."/>
            <person name="Zhang X."/>
            <person name="Schuster S.C."/>
            <person name="Ahuja U."/>
            <person name="Liu M."/>
            <person name="Miller J.F."/>
            <person name="Sebaihia M."/>
            <person name="Bentley S.D."/>
            <person name="Parkhill J."/>
            <person name="Harvill E.T."/>
        </authorList>
    </citation>
    <scope>NUCLEOTIDE SEQUENCE [LARGE SCALE GENOMIC DNA]</scope>
    <source>
        <strain evidence="3 4">253</strain>
    </source>
</reference>
<dbReference type="Pfam" id="PF03401">
    <property type="entry name" value="TctC"/>
    <property type="match status" value="1"/>
</dbReference>
<dbReference type="CDD" id="cd13578">
    <property type="entry name" value="PBP2_Bug27"/>
    <property type="match status" value="1"/>
</dbReference>
<dbReference type="InterPro" id="IPR042100">
    <property type="entry name" value="Bug_dom1"/>
</dbReference>
<keyword evidence="2" id="KW-0732">Signal</keyword>
<dbReference type="PANTHER" id="PTHR42928">
    <property type="entry name" value="TRICARBOXYLATE-BINDING PROTEIN"/>
    <property type="match status" value="1"/>
</dbReference>
<dbReference type="Proteomes" id="UP000007564">
    <property type="component" value="Chromosome"/>
</dbReference>
<dbReference type="OrthoDB" id="8689094at2"/>
<dbReference type="SUPFAM" id="SSF53850">
    <property type="entry name" value="Periplasmic binding protein-like II"/>
    <property type="match status" value="1"/>
</dbReference>
<dbReference type="PIRSF" id="PIRSF017082">
    <property type="entry name" value="YflP"/>
    <property type="match status" value="1"/>
</dbReference>
<sequence length="345" mass="36430">MLARRSHTTPLIREFPMKSIQSRLLATWAVCAAAGMLAGPAVASGAAYPTKPVTMIVSFPPGGSSDFFTRLVANNLSKMWGQPVVVENRPGAGGNIGAQAGAHAPADGYTLYMSSINTHAINPGLYQNPGYDHIKDFAPISEIATVMNVLVVNPSVPAKSVSELLAYFKADPSKAFYASPGAGTSPHLSSELFKRMTDTPITHVPYKGSNAALTDVMAGMVPMAIDNLPAALAHIKAGKLRALAVTSPKRSPDLPDVPTMDEAGVKGYDVTTWWALFAPAGTPQPIIAKINKDVNALLALPDVKQSIAKQGAEPAPSTPEELARLVEQETARWGKVIKDAKVTID</sequence>
<dbReference type="Gene3D" id="3.40.190.10">
    <property type="entry name" value="Periplasmic binding protein-like II"/>
    <property type="match status" value="1"/>
</dbReference>
<accession>A0A0C6P7H0</accession>
<dbReference type="InterPro" id="IPR005064">
    <property type="entry name" value="BUG"/>
</dbReference>
<protein>
    <submittedName>
        <fullName evidence="3">Putative exported protein</fullName>
    </submittedName>
</protein>